<comment type="caution">
    <text evidence="1">The sequence shown here is derived from an EMBL/GenBank/DDBJ whole genome shotgun (WGS) entry which is preliminary data.</text>
</comment>
<gene>
    <name evidence="1" type="ORF">NEIFLAOT_01550</name>
</gene>
<sequence length="62" mass="7107">MSLQNQEQQHHLPQTTHSIIGSWRMEQLNISPETIRDMQHLAEGKISLDDALDGIKQRMAAK</sequence>
<protein>
    <recommendedName>
        <fullName evidence="3">Antitoxin VbhA domain-containing protein</fullName>
    </recommendedName>
</protein>
<evidence type="ECO:0000313" key="1">
    <source>
        <dbReference type="EMBL" id="EEG33392.1"/>
    </source>
</evidence>
<dbReference type="AlphaFoldDB" id="C0ENL5"/>
<dbReference type="InterPro" id="IPR033788">
    <property type="entry name" value="VbhA-like"/>
</dbReference>
<reference evidence="1 2" key="1">
    <citation type="submission" date="2009-01" db="EMBL/GenBank/DDBJ databases">
        <authorList>
            <person name="Fulton L."/>
            <person name="Clifton S."/>
            <person name="Chinwalla A.T."/>
            <person name="Mitreva M."/>
            <person name="Sodergren E."/>
            <person name="Weinstock G."/>
            <person name="Clifton S."/>
            <person name="Dooling D.J."/>
            <person name="Fulton B."/>
            <person name="Minx P."/>
            <person name="Pepin K.H."/>
            <person name="Johnson M."/>
            <person name="Bhonagiri V."/>
            <person name="Nash W.E."/>
            <person name="Mardis E.R."/>
            <person name="Wilson R.K."/>
        </authorList>
    </citation>
    <scope>NUCLEOTIDE SEQUENCE [LARGE SCALE GENOMIC DNA]</scope>
    <source>
        <strain evidence="1 2">NRL30031/H210</strain>
    </source>
</reference>
<dbReference type="RefSeq" id="WP_003680777.1">
    <property type="nucleotide sequence ID" value="NZ_ACEN01000070.1"/>
</dbReference>
<organism evidence="1 2">
    <name type="scientific">Neisseria flavescens NRL30031/H210</name>
    <dbReference type="NCBI Taxonomy" id="546264"/>
    <lineage>
        <taxon>Bacteria</taxon>
        <taxon>Pseudomonadati</taxon>
        <taxon>Pseudomonadota</taxon>
        <taxon>Betaproteobacteria</taxon>
        <taxon>Neisseriales</taxon>
        <taxon>Neisseriaceae</taxon>
        <taxon>Neisseria</taxon>
    </lineage>
</organism>
<evidence type="ECO:0008006" key="3">
    <source>
        <dbReference type="Google" id="ProtNLM"/>
    </source>
</evidence>
<dbReference type="CDD" id="cd11586">
    <property type="entry name" value="VbhA_like"/>
    <property type="match status" value="1"/>
</dbReference>
<accession>C0ENL5</accession>
<dbReference type="Gene3D" id="1.10.8.1050">
    <property type="entry name" value="Antitoxin VbhA-like"/>
    <property type="match status" value="1"/>
</dbReference>
<dbReference type="EMBL" id="ACEN01000070">
    <property type="protein sequence ID" value="EEG33392.1"/>
    <property type="molecule type" value="Genomic_DNA"/>
</dbReference>
<dbReference type="InterPro" id="IPR043038">
    <property type="entry name" value="VbhA_sf"/>
</dbReference>
<dbReference type="GeneID" id="49970775"/>
<name>C0ENL5_NEIFL</name>
<evidence type="ECO:0000313" key="2">
    <source>
        <dbReference type="Proteomes" id="UP000004457"/>
    </source>
</evidence>
<keyword evidence="2" id="KW-1185">Reference proteome</keyword>
<proteinExistence type="predicted"/>
<dbReference type="Proteomes" id="UP000004457">
    <property type="component" value="Unassembled WGS sequence"/>
</dbReference>